<dbReference type="GO" id="GO:0016491">
    <property type="term" value="F:oxidoreductase activity"/>
    <property type="evidence" value="ECO:0007669"/>
    <property type="project" value="InterPro"/>
</dbReference>
<evidence type="ECO:0000256" key="2">
    <source>
        <dbReference type="ARBA" id="ARBA00022714"/>
    </source>
</evidence>
<accession>A0A1G9GC40</accession>
<keyword evidence="3 7" id="KW-0479">Metal-binding</keyword>
<feature type="binding site" evidence="7">
    <location>
        <position position="142"/>
    </location>
    <ligand>
        <name>[2Fe-2S] cluster</name>
        <dbReference type="ChEBI" id="CHEBI:190135"/>
    </ligand>
</feature>
<evidence type="ECO:0000256" key="5">
    <source>
        <dbReference type="ARBA" id="ARBA00023014"/>
    </source>
</evidence>
<sequence length="171" mass="18277">MQSPANAPHPPNTPKVAALDGEGLERLQAIIARHAGTEGPLLPILHDVQAEWGMIPEAAQPIIGNALGMTRAEVYGVVSFYHDFREVPAGRHVLRLCRAEACQSMGADVLADQVRVALGLDWHETTADGRLTLEPVFCLGLCACGPAAQMDDRLVGRATAQRVVALAEEAR</sequence>
<protein>
    <submittedName>
        <fullName evidence="8">Formate dehydrogenase gamma subunit</fullName>
    </submittedName>
</protein>
<feature type="binding site" evidence="7">
    <location>
        <position position="102"/>
    </location>
    <ligand>
        <name>[2Fe-2S] cluster</name>
        <dbReference type="ChEBI" id="CHEBI:190135"/>
    </ligand>
</feature>
<evidence type="ECO:0000313" key="9">
    <source>
        <dbReference type="Proteomes" id="UP000199555"/>
    </source>
</evidence>
<dbReference type="Proteomes" id="UP000199555">
    <property type="component" value="Unassembled WGS sequence"/>
</dbReference>
<evidence type="ECO:0000256" key="6">
    <source>
        <dbReference type="ARBA" id="ARBA00034078"/>
    </source>
</evidence>
<dbReference type="AlphaFoldDB" id="A0A1G9GC40"/>
<dbReference type="GO" id="GO:0046872">
    <property type="term" value="F:metal ion binding"/>
    <property type="evidence" value="ECO:0007669"/>
    <property type="project" value="UniProtKB-KW"/>
</dbReference>
<dbReference type="EMBL" id="FNGE01000005">
    <property type="protein sequence ID" value="SDK98210.1"/>
    <property type="molecule type" value="Genomic_DNA"/>
</dbReference>
<keyword evidence="4 7" id="KW-0408">Iron</keyword>
<dbReference type="PROSITE" id="PS01099">
    <property type="entry name" value="COMPLEX1_24K"/>
    <property type="match status" value="1"/>
</dbReference>
<evidence type="ECO:0000256" key="3">
    <source>
        <dbReference type="ARBA" id="ARBA00022723"/>
    </source>
</evidence>
<evidence type="ECO:0000256" key="7">
    <source>
        <dbReference type="PIRSR" id="PIRSR000216-1"/>
    </source>
</evidence>
<gene>
    <name evidence="8" type="ORF">SAMN04487971_10519</name>
</gene>
<dbReference type="InterPro" id="IPR002023">
    <property type="entry name" value="NuoE-like"/>
</dbReference>
<proteinExistence type="inferred from homology"/>
<dbReference type="PIRSF" id="PIRSF000216">
    <property type="entry name" value="NADH_DH_24kDa"/>
    <property type="match status" value="1"/>
</dbReference>
<name>A0A1G9GC40_9RHOB</name>
<dbReference type="PANTHER" id="PTHR43342:SF1">
    <property type="entry name" value="BIFURCATING [FEFE] HYDROGENASE GAMMA SUBUNIT"/>
    <property type="match status" value="1"/>
</dbReference>
<dbReference type="SUPFAM" id="SSF52833">
    <property type="entry name" value="Thioredoxin-like"/>
    <property type="match status" value="1"/>
</dbReference>
<reference evidence="9" key="1">
    <citation type="submission" date="2016-10" db="EMBL/GenBank/DDBJ databases">
        <authorList>
            <person name="Varghese N."/>
            <person name="Submissions S."/>
        </authorList>
    </citation>
    <scope>NUCLEOTIDE SEQUENCE [LARGE SCALE GENOMIC DNA]</scope>
    <source>
        <strain evidence="9">CGMCC 1.7655</strain>
    </source>
</reference>
<comment type="cofactor">
    <cofactor evidence="7">
        <name>[2Fe-2S] cluster</name>
        <dbReference type="ChEBI" id="CHEBI:190135"/>
    </cofactor>
    <text evidence="7">Binds 1 [2Fe-2S] cluster.</text>
</comment>
<dbReference type="InterPro" id="IPR036249">
    <property type="entry name" value="Thioredoxin-like_sf"/>
</dbReference>
<organism evidence="8 9">
    <name type="scientific">Paracoccus chinensis</name>
    <dbReference type="NCBI Taxonomy" id="525640"/>
    <lineage>
        <taxon>Bacteria</taxon>
        <taxon>Pseudomonadati</taxon>
        <taxon>Pseudomonadota</taxon>
        <taxon>Alphaproteobacteria</taxon>
        <taxon>Rhodobacterales</taxon>
        <taxon>Paracoccaceae</taxon>
        <taxon>Paracoccus</taxon>
    </lineage>
</organism>
<keyword evidence="2 7" id="KW-0001">2Fe-2S</keyword>
<dbReference type="GO" id="GO:0051537">
    <property type="term" value="F:2 iron, 2 sulfur cluster binding"/>
    <property type="evidence" value="ECO:0007669"/>
    <property type="project" value="UniProtKB-KW"/>
</dbReference>
<dbReference type="Gene3D" id="1.10.10.1590">
    <property type="entry name" value="NADH-quinone oxidoreductase subunit E"/>
    <property type="match status" value="1"/>
</dbReference>
<dbReference type="STRING" id="525640.SAMN04487971_10519"/>
<evidence type="ECO:0000313" key="8">
    <source>
        <dbReference type="EMBL" id="SDK98210.1"/>
    </source>
</evidence>
<dbReference type="PANTHER" id="PTHR43342">
    <property type="entry name" value="NADH-QUINONE OXIDOREDUCTASE, E SUBUNIT"/>
    <property type="match status" value="1"/>
</dbReference>
<dbReference type="Gene3D" id="3.40.30.10">
    <property type="entry name" value="Glutaredoxin"/>
    <property type="match status" value="1"/>
</dbReference>
<dbReference type="OrthoDB" id="9807941at2"/>
<evidence type="ECO:0000256" key="4">
    <source>
        <dbReference type="ARBA" id="ARBA00023004"/>
    </source>
</evidence>
<dbReference type="RefSeq" id="WP_090754082.1">
    <property type="nucleotide sequence ID" value="NZ_FNGE01000005.1"/>
</dbReference>
<keyword evidence="5 7" id="KW-0411">Iron-sulfur</keyword>
<dbReference type="InterPro" id="IPR028431">
    <property type="entry name" value="NADP_DH_HndA-like"/>
</dbReference>
<comment type="cofactor">
    <cofactor evidence="6">
        <name>[2Fe-2S] cluster</name>
        <dbReference type="ChEBI" id="CHEBI:190135"/>
    </cofactor>
</comment>
<dbReference type="CDD" id="cd03081">
    <property type="entry name" value="TRX_Fd_NuoE_FDH_gamma"/>
    <property type="match status" value="1"/>
</dbReference>
<feature type="binding site" evidence="7">
    <location>
        <position position="138"/>
    </location>
    <ligand>
        <name>[2Fe-2S] cluster</name>
        <dbReference type="ChEBI" id="CHEBI:190135"/>
    </ligand>
</feature>
<dbReference type="Pfam" id="PF01257">
    <property type="entry name" value="2Fe-2S_thioredx"/>
    <property type="match status" value="1"/>
</dbReference>
<dbReference type="NCBIfam" id="NF004638">
    <property type="entry name" value="PRK05988.1"/>
    <property type="match status" value="1"/>
</dbReference>
<evidence type="ECO:0000256" key="1">
    <source>
        <dbReference type="ARBA" id="ARBA00010643"/>
    </source>
</evidence>
<comment type="similarity">
    <text evidence="1">Belongs to the complex I 24 kDa subunit family.</text>
</comment>
<feature type="binding site" evidence="7">
    <location>
        <position position="97"/>
    </location>
    <ligand>
        <name>[2Fe-2S] cluster</name>
        <dbReference type="ChEBI" id="CHEBI:190135"/>
    </ligand>
</feature>
<dbReference type="InterPro" id="IPR041921">
    <property type="entry name" value="NuoE_N"/>
</dbReference>
<keyword evidence="9" id="KW-1185">Reference proteome</keyword>